<feature type="transmembrane region" description="Helical" evidence="9">
    <location>
        <begin position="453"/>
        <end position="475"/>
    </location>
</feature>
<accession>M5FWK4</accession>
<keyword evidence="6 9" id="KW-0472">Membrane</keyword>
<evidence type="ECO:0000256" key="9">
    <source>
        <dbReference type="SAM" id="Phobius"/>
    </source>
</evidence>
<dbReference type="GO" id="GO:0016020">
    <property type="term" value="C:membrane"/>
    <property type="evidence" value="ECO:0007669"/>
    <property type="project" value="UniProtKB-SubCell"/>
</dbReference>
<dbReference type="PANTHER" id="PTHR48022:SF51">
    <property type="entry name" value="ALPHA-GLUCOSIDE TRANSPORTER, PUTATIVE (AFU_ORTHOLOGUE AFUA_6G11920)-RELATED"/>
    <property type="match status" value="1"/>
</dbReference>
<dbReference type="InterPro" id="IPR050360">
    <property type="entry name" value="MFS_Sugar_Transporters"/>
</dbReference>
<feature type="transmembrane region" description="Helical" evidence="9">
    <location>
        <begin position="487"/>
        <end position="506"/>
    </location>
</feature>
<evidence type="ECO:0000256" key="6">
    <source>
        <dbReference type="ARBA" id="ARBA00023136"/>
    </source>
</evidence>
<dbReference type="OrthoDB" id="6612291at2759"/>
<feature type="transmembrane region" description="Helical" evidence="9">
    <location>
        <begin position="358"/>
        <end position="376"/>
    </location>
</feature>
<evidence type="ECO:0000256" key="2">
    <source>
        <dbReference type="ARBA" id="ARBA00010992"/>
    </source>
</evidence>
<dbReference type="InterPro" id="IPR005828">
    <property type="entry name" value="MFS_sugar_transport-like"/>
</dbReference>
<dbReference type="PROSITE" id="PS00217">
    <property type="entry name" value="SUGAR_TRANSPORT_2"/>
    <property type="match status" value="1"/>
</dbReference>
<protein>
    <submittedName>
        <fullName evidence="11">Sugar transporter</fullName>
    </submittedName>
</protein>
<dbReference type="PROSITE" id="PS50850">
    <property type="entry name" value="MFS"/>
    <property type="match status" value="1"/>
</dbReference>
<dbReference type="OMA" id="WAFYWAM"/>
<keyword evidence="11" id="KW-0762">Sugar transport</keyword>
<dbReference type="SUPFAM" id="SSF103473">
    <property type="entry name" value="MFS general substrate transporter"/>
    <property type="match status" value="1"/>
</dbReference>
<keyword evidence="12" id="KW-1185">Reference proteome</keyword>
<dbReference type="PANTHER" id="PTHR48022">
    <property type="entry name" value="PLASTIDIC GLUCOSE TRANSPORTER 4"/>
    <property type="match status" value="1"/>
</dbReference>
<evidence type="ECO:0000259" key="10">
    <source>
        <dbReference type="PROSITE" id="PS50850"/>
    </source>
</evidence>
<dbReference type="GO" id="GO:0005351">
    <property type="term" value="F:carbohydrate:proton symporter activity"/>
    <property type="evidence" value="ECO:0007669"/>
    <property type="project" value="TreeGrafter"/>
</dbReference>
<evidence type="ECO:0000256" key="7">
    <source>
        <dbReference type="ARBA" id="ARBA00049119"/>
    </source>
</evidence>
<dbReference type="FunFam" id="1.20.1250.20:FF:000078">
    <property type="entry name" value="MFS maltose transporter, putative"/>
    <property type="match status" value="1"/>
</dbReference>
<evidence type="ECO:0000256" key="5">
    <source>
        <dbReference type="ARBA" id="ARBA00022989"/>
    </source>
</evidence>
<dbReference type="Gene3D" id="1.20.1250.20">
    <property type="entry name" value="MFS general substrate transporter like domains"/>
    <property type="match status" value="1"/>
</dbReference>
<dbReference type="RefSeq" id="XP_040624694.1">
    <property type="nucleotide sequence ID" value="XM_040775496.1"/>
</dbReference>
<dbReference type="InterPro" id="IPR003663">
    <property type="entry name" value="Sugar/inositol_transpt"/>
</dbReference>
<comment type="subcellular location">
    <subcellularLocation>
        <location evidence="1">Membrane</location>
        <topology evidence="1">Multi-pass membrane protein</topology>
    </subcellularLocation>
</comment>
<dbReference type="InterPro" id="IPR036259">
    <property type="entry name" value="MFS_trans_sf"/>
</dbReference>
<feature type="transmembrane region" description="Helical" evidence="9">
    <location>
        <begin position="171"/>
        <end position="191"/>
    </location>
</feature>
<evidence type="ECO:0000256" key="3">
    <source>
        <dbReference type="ARBA" id="ARBA00022448"/>
    </source>
</evidence>
<keyword evidence="4 9" id="KW-0812">Transmembrane</keyword>
<keyword evidence="5 9" id="KW-1133">Transmembrane helix</keyword>
<dbReference type="Proteomes" id="UP000030653">
    <property type="component" value="Unassembled WGS sequence"/>
</dbReference>
<feature type="transmembrane region" description="Helical" evidence="9">
    <location>
        <begin position="415"/>
        <end position="441"/>
    </location>
</feature>
<evidence type="ECO:0000313" key="12">
    <source>
        <dbReference type="Proteomes" id="UP000030653"/>
    </source>
</evidence>
<evidence type="ECO:0000256" key="1">
    <source>
        <dbReference type="ARBA" id="ARBA00004141"/>
    </source>
</evidence>
<dbReference type="GeneID" id="63690558"/>
<comment type="similarity">
    <text evidence="2 8">Belongs to the major facilitator superfamily. Sugar transporter (TC 2.A.1.1) family.</text>
</comment>
<proteinExistence type="inferred from homology"/>
<organism evidence="11 12">
    <name type="scientific">Dacryopinax primogenitus (strain DJM 731)</name>
    <name type="common">Brown rot fungus</name>
    <dbReference type="NCBI Taxonomy" id="1858805"/>
    <lineage>
        <taxon>Eukaryota</taxon>
        <taxon>Fungi</taxon>
        <taxon>Dikarya</taxon>
        <taxon>Basidiomycota</taxon>
        <taxon>Agaricomycotina</taxon>
        <taxon>Dacrymycetes</taxon>
        <taxon>Dacrymycetales</taxon>
        <taxon>Dacrymycetaceae</taxon>
        <taxon>Dacryopinax</taxon>
    </lineage>
</organism>
<dbReference type="AlphaFoldDB" id="M5FWK4"/>
<dbReference type="EMBL" id="JH795875">
    <property type="protein sequence ID" value="EJT97796.1"/>
    <property type="molecule type" value="Genomic_DNA"/>
</dbReference>
<dbReference type="InterPro" id="IPR020846">
    <property type="entry name" value="MFS_dom"/>
</dbReference>
<dbReference type="Pfam" id="PF00083">
    <property type="entry name" value="Sugar_tr"/>
    <property type="match status" value="1"/>
</dbReference>
<evidence type="ECO:0000313" key="11">
    <source>
        <dbReference type="EMBL" id="EJT97796.1"/>
    </source>
</evidence>
<evidence type="ECO:0000256" key="8">
    <source>
        <dbReference type="RuleBase" id="RU003346"/>
    </source>
</evidence>
<feature type="transmembrane region" description="Helical" evidence="9">
    <location>
        <begin position="145"/>
        <end position="164"/>
    </location>
</feature>
<dbReference type="InterPro" id="IPR005829">
    <property type="entry name" value="Sugar_transporter_CS"/>
</dbReference>
<feature type="transmembrane region" description="Helical" evidence="9">
    <location>
        <begin position="243"/>
        <end position="264"/>
    </location>
</feature>
<gene>
    <name evidence="11" type="ORF">DACRYDRAFT_58398</name>
</gene>
<evidence type="ECO:0000256" key="4">
    <source>
        <dbReference type="ARBA" id="ARBA00022692"/>
    </source>
</evidence>
<feature type="domain" description="Major facilitator superfamily (MFS) profile" evidence="10">
    <location>
        <begin position="68"/>
        <end position="510"/>
    </location>
</feature>
<feature type="transmembrane region" description="Helical" evidence="9">
    <location>
        <begin position="62"/>
        <end position="81"/>
    </location>
</feature>
<sequence length="542" mass="59257">MATRHQSSSEDEKVGLDHEVEFIDHKGAAEKASHEGHAPTSVLAQVAEQEKQLSTWQSVKKYWVVFLWCMYISIGAAIGGYDGTVAGAVISIPSFREDLGDWIDGQWVVSAAWQSGFNGGSSCGGVLGGLCTGYLGDKIGRRGSLLVASIISIAAIFLEVFCIHESQVMFFLGRTFNGFGGGIFVTVASSYCAEISPLQLRGITTGAVNEWIVIGQFLSSVIIKGTGQLTSTLAYKIPLGIQWIFPLMILIGLPFVPESPWYFVRKNRMDSAKRSVQRLIGHTGADIDLHVAQIKETIELEERLTGQAKWIDLFKGTDARRTFITAMVFICQEMVGVQFVLGYSTYFFELAGFNTSDSFSLGVGTLGIAFVGNLLGIAFTNHLGRRPIFVWGMVACTIDCLMIAILSLVPGNGALWAMGVFTMLYMLVYQAGIGPLAYCIYAEISSARLRSKTVAWGVMINQAFGLLITVINPYLINPNEANLQGKVGWIFGGFGVIFTIWSYFGIPETSGRTIDEIDILFARKVPARKFSKYVITEADRAE</sequence>
<feature type="transmembrane region" description="Helical" evidence="9">
    <location>
        <begin position="388"/>
        <end position="409"/>
    </location>
</feature>
<reference evidence="11 12" key="1">
    <citation type="journal article" date="2012" name="Science">
        <title>The Paleozoic origin of enzymatic lignin decomposition reconstructed from 31 fungal genomes.</title>
        <authorList>
            <person name="Floudas D."/>
            <person name="Binder M."/>
            <person name="Riley R."/>
            <person name="Barry K."/>
            <person name="Blanchette R.A."/>
            <person name="Henrissat B."/>
            <person name="Martinez A.T."/>
            <person name="Otillar R."/>
            <person name="Spatafora J.W."/>
            <person name="Yadav J.S."/>
            <person name="Aerts A."/>
            <person name="Benoit I."/>
            <person name="Boyd A."/>
            <person name="Carlson A."/>
            <person name="Copeland A."/>
            <person name="Coutinho P.M."/>
            <person name="de Vries R.P."/>
            <person name="Ferreira P."/>
            <person name="Findley K."/>
            <person name="Foster B."/>
            <person name="Gaskell J."/>
            <person name="Glotzer D."/>
            <person name="Gorecki P."/>
            <person name="Heitman J."/>
            <person name="Hesse C."/>
            <person name="Hori C."/>
            <person name="Igarashi K."/>
            <person name="Jurgens J.A."/>
            <person name="Kallen N."/>
            <person name="Kersten P."/>
            <person name="Kohler A."/>
            <person name="Kuees U."/>
            <person name="Kumar T.K.A."/>
            <person name="Kuo A."/>
            <person name="LaButti K."/>
            <person name="Larrondo L.F."/>
            <person name="Lindquist E."/>
            <person name="Ling A."/>
            <person name="Lombard V."/>
            <person name="Lucas S."/>
            <person name="Lundell T."/>
            <person name="Martin R."/>
            <person name="McLaughlin D.J."/>
            <person name="Morgenstern I."/>
            <person name="Morin E."/>
            <person name="Murat C."/>
            <person name="Nagy L.G."/>
            <person name="Nolan M."/>
            <person name="Ohm R.A."/>
            <person name="Patyshakuliyeva A."/>
            <person name="Rokas A."/>
            <person name="Ruiz-Duenas F.J."/>
            <person name="Sabat G."/>
            <person name="Salamov A."/>
            <person name="Samejima M."/>
            <person name="Schmutz J."/>
            <person name="Slot J.C."/>
            <person name="St John F."/>
            <person name="Stenlid J."/>
            <person name="Sun H."/>
            <person name="Sun S."/>
            <person name="Syed K."/>
            <person name="Tsang A."/>
            <person name="Wiebenga A."/>
            <person name="Young D."/>
            <person name="Pisabarro A."/>
            <person name="Eastwood D.C."/>
            <person name="Martin F."/>
            <person name="Cullen D."/>
            <person name="Grigoriev I.V."/>
            <person name="Hibbett D.S."/>
        </authorList>
    </citation>
    <scope>NUCLEOTIDE SEQUENCE [LARGE SCALE GENOMIC DNA]</scope>
    <source>
        <strain evidence="11 12">DJM-731 SS1</strain>
    </source>
</reference>
<dbReference type="NCBIfam" id="TIGR00879">
    <property type="entry name" value="SP"/>
    <property type="match status" value="1"/>
</dbReference>
<keyword evidence="3 8" id="KW-0813">Transport</keyword>
<name>M5FWK4_DACPD</name>
<comment type="catalytic activity">
    <reaction evidence="7">
        <text>myo-inositol(out) + H(+)(out) = myo-inositol(in) + H(+)(in)</text>
        <dbReference type="Rhea" id="RHEA:60364"/>
        <dbReference type="ChEBI" id="CHEBI:15378"/>
        <dbReference type="ChEBI" id="CHEBI:17268"/>
    </reaction>
</comment>
<dbReference type="HOGENOM" id="CLU_001265_11_5_1"/>
<feature type="transmembrane region" description="Helical" evidence="9">
    <location>
        <begin position="323"/>
        <end position="346"/>
    </location>
</feature>